<evidence type="ECO:0000313" key="3">
    <source>
        <dbReference type="Proteomes" id="UP001177744"/>
    </source>
</evidence>
<sequence length="59" mass="6293">MTMSACCWPRQATPAGTQSKPSLSLDQSLMQANPNDVPISKEISSESEHGKASQAQSED</sequence>
<feature type="compositionally biased region" description="Polar residues" evidence="1">
    <location>
        <begin position="14"/>
        <end position="34"/>
    </location>
</feature>
<proteinExistence type="predicted"/>
<feature type="region of interest" description="Disordered" evidence="1">
    <location>
        <begin position="1"/>
        <end position="59"/>
    </location>
</feature>
<keyword evidence="3" id="KW-1185">Reference proteome</keyword>
<evidence type="ECO:0000313" key="2">
    <source>
        <dbReference type="EMBL" id="KAK1341848.1"/>
    </source>
</evidence>
<dbReference type="EMBL" id="JAULJE010000006">
    <property type="protein sequence ID" value="KAK1341848.1"/>
    <property type="molecule type" value="Genomic_DNA"/>
</dbReference>
<comment type="caution">
    <text evidence="2">The sequence shown here is derived from an EMBL/GenBank/DDBJ whole genome shotgun (WGS) entry which is preliminary data.</text>
</comment>
<gene>
    <name evidence="2" type="ORF">QTO34_016599</name>
</gene>
<accession>A0AA40LS20</accession>
<protein>
    <submittedName>
        <fullName evidence="2">Uncharacterized protein</fullName>
    </submittedName>
</protein>
<dbReference type="Proteomes" id="UP001177744">
    <property type="component" value="Unassembled WGS sequence"/>
</dbReference>
<organism evidence="2 3">
    <name type="scientific">Cnephaeus nilssonii</name>
    <name type="common">Northern bat</name>
    <name type="synonym">Eptesicus nilssonii</name>
    <dbReference type="NCBI Taxonomy" id="3371016"/>
    <lineage>
        <taxon>Eukaryota</taxon>
        <taxon>Metazoa</taxon>
        <taxon>Chordata</taxon>
        <taxon>Craniata</taxon>
        <taxon>Vertebrata</taxon>
        <taxon>Euteleostomi</taxon>
        <taxon>Mammalia</taxon>
        <taxon>Eutheria</taxon>
        <taxon>Laurasiatheria</taxon>
        <taxon>Chiroptera</taxon>
        <taxon>Yangochiroptera</taxon>
        <taxon>Vespertilionidae</taxon>
        <taxon>Cnephaeus</taxon>
    </lineage>
</organism>
<evidence type="ECO:0000256" key="1">
    <source>
        <dbReference type="SAM" id="MobiDB-lite"/>
    </source>
</evidence>
<name>A0AA40LS20_CNENI</name>
<reference evidence="2" key="1">
    <citation type="submission" date="2023-06" db="EMBL/GenBank/DDBJ databases">
        <title>Reference genome for the Northern bat (Eptesicus nilssonii), a most northern bat species.</title>
        <authorList>
            <person name="Laine V.N."/>
            <person name="Pulliainen A.T."/>
            <person name="Lilley T.M."/>
        </authorList>
    </citation>
    <scope>NUCLEOTIDE SEQUENCE</scope>
    <source>
        <strain evidence="2">BLF_Eptnil</strain>
        <tissue evidence="2">Kidney</tissue>
    </source>
</reference>
<dbReference type="AlphaFoldDB" id="A0AA40LS20"/>